<gene>
    <name evidence="1" type="ORF">JCM19232_2623</name>
</gene>
<accession>A0A0B8PKK2</accession>
<protein>
    <submittedName>
        <fullName evidence="1">Uncharacterized protein</fullName>
    </submittedName>
</protein>
<reference evidence="1 2" key="1">
    <citation type="submission" date="2015-01" db="EMBL/GenBank/DDBJ databases">
        <title>Vibrio sp. C5 JCM 19232 whole genome shotgun sequence.</title>
        <authorList>
            <person name="Sawabe T."/>
            <person name="Meirelles P."/>
            <person name="Feng G."/>
            <person name="Sayaka M."/>
            <person name="Hattori M."/>
            <person name="Ohkuma M."/>
        </authorList>
    </citation>
    <scope>NUCLEOTIDE SEQUENCE [LARGE SCALE GENOMIC DNA]</scope>
    <source>
        <strain evidence="1 2">JCM19232</strain>
    </source>
</reference>
<sequence>MCAYDHAWFGENPADSGRWLESFIGEGTIELLREKMRSKVKVTKAEEKEIAKHYRSELKRIEELRAQGVTGYIDFVSYQ</sequence>
<evidence type="ECO:0000313" key="1">
    <source>
        <dbReference type="EMBL" id="GAM63643.1"/>
    </source>
</evidence>
<comment type="caution">
    <text evidence="1">The sequence shown here is derived from an EMBL/GenBank/DDBJ whole genome shotgun (WGS) entry which is preliminary data.</text>
</comment>
<proteinExistence type="predicted"/>
<evidence type="ECO:0000313" key="2">
    <source>
        <dbReference type="Proteomes" id="UP000031670"/>
    </source>
</evidence>
<organism evidence="1 2">
    <name type="scientific">Vibrio ishigakensis</name>
    <dbReference type="NCBI Taxonomy" id="1481914"/>
    <lineage>
        <taxon>Bacteria</taxon>
        <taxon>Pseudomonadati</taxon>
        <taxon>Pseudomonadota</taxon>
        <taxon>Gammaproteobacteria</taxon>
        <taxon>Vibrionales</taxon>
        <taxon>Vibrionaceae</taxon>
        <taxon>Vibrio</taxon>
    </lineage>
</organism>
<name>A0A0B8PKK2_9VIBR</name>
<dbReference type="Proteomes" id="UP000031670">
    <property type="component" value="Unassembled WGS sequence"/>
</dbReference>
<dbReference type="AlphaFoldDB" id="A0A0B8PKK2"/>
<dbReference type="EMBL" id="BBSA01000009">
    <property type="protein sequence ID" value="GAM63643.1"/>
    <property type="molecule type" value="Genomic_DNA"/>
</dbReference>
<reference evidence="1 2" key="2">
    <citation type="submission" date="2015-01" db="EMBL/GenBank/DDBJ databases">
        <authorList>
            <consortium name="NBRP consortium"/>
            <person name="Sawabe T."/>
            <person name="Meirelles P."/>
            <person name="Feng G."/>
            <person name="Sayaka M."/>
            <person name="Hattori M."/>
            <person name="Ohkuma M."/>
        </authorList>
    </citation>
    <scope>NUCLEOTIDE SEQUENCE [LARGE SCALE GENOMIC DNA]</scope>
    <source>
        <strain evidence="1 2">JCM19232</strain>
    </source>
</reference>